<keyword evidence="2" id="KW-1133">Transmembrane helix</keyword>
<feature type="compositionally biased region" description="Polar residues" evidence="1">
    <location>
        <begin position="159"/>
        <end position="170"/>
    </location>
</feature>
<sequence>MLFIRPSISPPRSPTTLDSFVKSLAAEDIARQREKVIDILGRNQSGRLILEACKNLDVELGILRKSWLTLPEDDPRSQLVFTILEETKLVELNGKNTQMQQHFEALQNTLEGQDLLRHQQLWEIEWKRKAANLQSGRSDVKEQEQGRQTEMRLQDTSRSKSCQDISTSSLAKLESARKTRPRSNTAPSGSRVRPSETRRRRKPKLTLDILFEPRPACQPLPCFPRAIFEHPGTSTNLDAESIQSTCSNSQGHSSQDNAVENTSTFTDGCIFDFETGGSTEEGEIEAESIIGDSSDSLEDVDEEELEQVEREEDGFPCYVLSLGGRPPAISLPLALVGAIGIVLTLLCIGLLSSVQVLMDRLDDVLRGRRQEVKS</sequence>
<keyword evidence="2" id="KW-0472">Membrane</keyword>
<protein>
    <submittedName>
        <fullName evidence="3">Uncharacterized protein</fullName>
    </submittedName>
</protein>
<gene>
    <name evidence="3" type="ORF">CYLTODRAFT_488075</name>
</gene>
<keyword evidence="2" id="KW-0812">Transmembrane</keyword>
<keyword evidence="4" id="KW-1185">Reference proteome</keyword>
<evidence type="ECO:0000256" key="1">
    <source>
        <dbReference type="SAM" id="MobiDB-lite"/>
    </source>
</evidence>
<dbReference type="Proteomes" id="UP000054007">
    <property type="component" value="Unassembled WGS sequence"/>
</dbReference>
<evidence type="ECO:0000313" key="4">
    <source>
        <dbReference type="Proteomes" id="UP000054007"/>
    </source>
</evidence>
<feature type="compositionally biased region" description="Basic and acidic residues" evidence="1">
    <location>
        <begin position="138"/>
        <end position="158"/>
    </location>
</feature>
<feature type="transmembrane region" description="Helical" evidence="2">
    <location>
        <begin position="329"/>
        <end position="351"/>
    </location>
</feature>
<reference evidence="3 4" key="1">
    <citation type="journal article" date="2015" name="Fungal Genet. Biol.">
        <title>Evolution of novel wood decay mechanisms in Agaricales revealed by the genome sequences of Fistulina hepatica and Cylindrobasidium torrendii.</title>
        <authorList>
            <person name="Floudas D."/>
            <person name="Held B.W."/>
            <person name="Riley R."/>
            <person name="Nagy L.G."/>
            <person name="Koehler G."/>
            <person name="Ransdell A.S."/>
            <person name="Younus H."/>
            <person name="Chow J."/>
            <person name="Chiniquy J."/>
            <person name="Lipzen A."/>
            <person name="Tritt A."/>
            <person name="Sun H."/>
            <person name="Haridas S."/>
            <person name="LaButti K."/>
            <person name="Ohm R.A."/>
            <person name="Kues U."/>
            <person name="Blanchette R.A."/>
            <person name="Grigoriev I.V."/>
            <person name="Minto R.E."/>
            <person name="Hibbett D.S."/>
        </authorList>
    </citation>
    <scope>NUCLEOTIDE SEQUENCE [LARGE SCALE GENOMIC DNA]</scope>
    <source>
        <strain evidence="3 4">FP15055 ss-10</strain>
    </source>
</reference>
<organism evidence="3 4">
    <name type="scientific">Cylindrobasidium torrendii FP15055 ss-10</name>
    <dbReference type="NCBI Taxonomy" id="1314674"/>
    <lineage>
        <taxon>Eukaryota</taxon>
        <taxon>Fungi</taxon>
        <taxon>Dikarya</taxon>
        <taxon>Basidiomycota</taxon>
        <taxon>Agaricomycotina</taxon>
        <taxon>Agaricomycetes</taxon>
        <taxon>Agaricomycetidae</taxon>
        <taxon>Agaricales</taxon>
        <taxon>Marasmiineae</taxon>
        <taxon>Physalacriaceae</taxon>
        <taxon>Cylindrobasidium</taxon>
    </lineage>
</organism>
<name>A0A0D7BIW7_9AGAR</name>
<feature type="region of interest" description="Disordered" evidence="1">
    <location>
        <begin position="133"/>
        <end position="206"/>
    </location>
</feature>
<proteinExistence type="predicted"/>
<evidence type="ECO:0000313" key="3">
    <source>
        <dbReference type="EMBL" id="KIY70397.1"/>
    </source>
</evidence>
<dbReference type="AlphaFoldDB" id="A0A0D7BIW7"/>
<evidence type="ECO:0000256" key="2">
    <source>
        <dbReference type="SAM" id="Phobius"/>
    </source>
</evidence>
<dbReference type="EMBL" id="KN880468">
    <property type="protein sequence ID" value="KIY70397.1"/>
    <property type="molecule type" value="Genomic_DNA"/>
</dbReference>
<accession>A0A0D7BIW7</accession>